<reference evidence="2" key="1">
    <citation type="submission" date="2019-08" db="EMBL/GenBank/DDBJ databases">
        <authorList>
            <person name="Kucharzyk K."/>
            <person name="Murdoch R.W."/>
            <person name="Higgins S."/>
            <person name="Loffler F."/>
        </authorList>
    </citation>
    <scope>NUCLEOTIDE SEQUENCE</scope>
</reference>
<accession>A0A645B3I5</accession>
<feature type="region of interest" description="Disordered" evidence="1">
    <location>
        <begin position="133"/>
        <end position="160"/>
    </location>
</feature>
<name>A0A645B3I5_9ZZZZ</name>
<dbReference type="AlphaFoldDB" id="A0A645B3I5"/>
<dbReference type="AntiFam" id="ANF00142">
    <property type="entry name" value="Shadow ORF (opposite yadG)"/>
</dbReference>
<evidence type="ECO:0000256" key="1">
    <source>
        <dbReference type="SAM" id="MobiDB-lite"/>
    </source>
</evidence>
<evidence type="ECO:0000313" key="2">
    <source>
        <dbReference type="EMBL" id="MPM59979.1"/>
    </source>
</evidence>
<feature type="region of interest" description="Disordered" evidence="1">
    <location>
        <begin position="199"/>
        <end position="220"/>
    </location>
</feature>
<dbReference type="AntiFam" id="ANF00095">
    <property type="entry name" value="Shadow ORF (opposite ABC transporters)"/>
</dbReference>
<gene>
    <name evidence="2" type="ORF">SDC9_106825</name>
</gene>
<comment type="caution">
    <text evidence="2">The sequence shown here is derived from an EMBL/GenBank/DDBJ whole genome shotgun (WGS) entry which is preliminary data.</text>
</comment>
<organism evidence="2">
    <name type="scientific">bioreactor metagenome</name>
    <dbReference type="NCBI Taxonomy" id="1076179"/>
    <lineage>
        <taxon>unclassified sequences</taxon>
        <taxon>metagenomes</taxon>
        <taxon>ecological metagenomes</taxon>
    </lineage>
</organism>
<protein>
    <submittedName>
        <fullName evidence="2">Uncharacterized protein</fullName>
    </submittedName>
</protein>
<sequence length="220" mass="23520">MGDVDAGDPQPLLELPDVDPHLLPELGVQVRQGFVKEEQGRFHHHRPCKGDPLLLSPRELAWLTCLHAAEPHQVHHLLRPLADFHARQLSEPQPEGDVVPHVQVGEDGVGLEDHGGVPPVGRDVVHPVIAEEDSSGGGILESSHHPEEGGLAAPRGSEEGDELSVVHLQGDGIHGAEEASRIVEAAEILDERVNAKFHGTIPPVSGLPPCPRSGRGRGAR</sequence>
<proteinExistence type="predicted"/>
<dbReference type="EMBL" id="VSSQ01017562">
    <property type="protein sequence ID" value="MPM59979.1"/>
    <property type="molecule type" value="Genomic_DNA"/>
</dbReference>